<dbReference type="Proteomes" id="UP001159363">
    <property type="component" value="Chromosome 3"/>
</dbReference>
<evidence type="ECO:0000313" key="2">
    <source>
        <dbReference type="Proteomes" id="UP001159363"/>
    </source>
</evidence>
<keyword evidence="2" id="KW-1185">Reference proteome</keyword>
<organism evidence="1 2">
    <name type="scientific">Dryococelus australis</name>
    <dbReference type="NCBI Taxonomy" id="614101"/>
    <lineage>
        <taxon>Eukaryota</taxon>
        <taxon>Metazoa</taxon>
        <taxon>Ecdysozoa</taxon>
        <taxon>Arthropoda</taxon>
        <taxon>Hexapoda</taxon>
        <taxon>Insecta</taxon>
        <taxon>Pterygota</taxon>
        <taxon>Neoptera</taxon>
        <taxon>Polyneoptera</taxon>
        <taxon>Phasmatodea</taxon>
        <taxon>Verophasmatodea</taxon>
        <taxon>Anareolatae</taxon>
        <taxon>Phasmatidae</taxon>
        <taxon>Eurycanthinae</taxon>
        <taxon>Dryococelus</taxon>
    </lineage>
</organism>
<name>A0ABQ9I0Q5_9NEOP</name>
<evidence type="ECO:0000313" key="1">
    <source>
        <dbReference type="EMBL" id="KAJ8890204.1"/>
    </source>
</evidence>
<protein>
    <submittedName>
        <fullName evidence="1">Uncharacterized protein</fullName>
    </submittedName>
</protein>
<reference evidence="1 2" key="1">
    <citation type="submission" date="2023-02" db="EMBL/GenBank/DDBJ databases">
        <title>LHISI_Scaffold_Assembly.</title>
        <authorList>
            <person name="Stuart O.P."/>
            <person name="Cleave R."/>
            <person name="Magrath M.J.L."/>
            <person name="Mikheyev A.S."/>
        </authorList>
    </citation>
    <scope>NUCLEOTIDE SEQUENCE [LARGE SCALE GENOMIC DNA]</scope>
    <source>
        <strain evidence="1">Daus_M_001</strain>
        <tissue evidence="1">Leg muscle</tissue>
    </source>
</reference>
<sequence>MEENIAANLQRGFEKCGICTLNKQKLLDRLPNLDVDKNLVGAAFIKSLESKRSEVIDDAPRQKRNKLNVIPGRNICSGDVQPSVSATPKQPTLQKRRIWQLTFDDSSNEQWQQVLWQDSTDRH</sequence>
<dbReference type="EMBL" id="JARBHB010000003">
    <property type="protein sequence ID" value="KAJ8890204.1"/>
    <property type="molecule type" value="Genomic_DNA"/>
</dbReference>
<proteinExistence type="predicted"/>
<comment type="caution">
    <text evidence="1">The sequence shown here is derived from an EMBL/GenBank/DDBJ whole genome shotgun (WGS) entry which is preliminary data.</text>
</comment>
<gene>
    <name evidence="1" type="ORF">PR048_009712</name>
</gene>
<accession>A0ABQ9I0Q5</accession>